<dbReference type="InterPro" id="IPR000772">
    <property type="entry name" value="Ricin_B_lectin"/>
</dbReference>
<comment type="caution">
    <text evidence="4">The sequence shown here is derived from an EMBL/GenBank/DDBJ whole genome shotgun (WGS) entry which is preliminary data.</text>
</comment>
<keyword evidence="2" id="KW-0732">Signal</keyword>
<organism evidence="4 5">
    <name type="scientific">Pythium insidiosum</name>
    <name type="common">Pythiosis disease agent</name>
    <dbReference type="NCBI Taxonomy" id="114742"/>
    <lineage>
        <taxon>Eukaryota</taxon>
        <taxon>Sar</taxon>
        <taxon>Stramenopiles</taxon>
        <taxon>Oomycota</taxon>
        <taxon>Peronosporomycetes</taxon>
        <taxon>Pythiales</taxon>
        <taxon>Pythiaceae</taxon>
        <taxon>Pythium</taxon>
    </lineage>
</organism>
<feature type="coiled-coil region" evidence="1">
    <location>
        <begin position="316"/>
        <end position="343"/>
    </location>
</feature>
<feature type="chain" id="PRO_5042265322" description="Ricin B lectin domain-containing protein" evidence="2">
    <location>
        <begin position="29"/>
        <end position="835"/>
    </location>
</feature>
<dbReference type="PROSITE" id="PS50231">
    <property type="entry name" value="RICIN_B_LECTIN"/>
    <property type="match status" value="1"/>
</dbReference>
<evidence type="ECO:0000259" key="3">
    <source>
        <dbReference type="Pfam" id="PF00652"/>
    </source>
</evidence>
<dbReference type="Gene3D" id="2.80.10.50">
    <property type="match status" value="1"/>
</dbReference>
<dbReference type="Proteomes" id="UP001209570">
    <property type="component" value="Unassembled WGS sequence"/>
</dbReference>
<name>A0AAD5Q8T0_PYTIN</name>
<proteinExistence type="predicted"/>
<keyword evidence="1" id="KW-0175">Coiled coil</keyword>
<sequence>MRFRVASSTLAAAALVYSAVVWAPSALAATDLLRVGAWPSGSNCVDHAWDSDYAYVYRCHGEPNQQWELTPDGLLRSAQGNCLEFSLDNDNVRVVRCDASRAQRWYVVDRLVKPQARHIDVKTNEIVGVVREEGRATRDHVTQKTSELKAHITSEANGIKDKVGEAWRDIVDKSEQHHDALLAAERRNQAALGNSTTAIVQNNRDGMKLVAQRYKASCTTADAAWKEFRDASEKEVRTEAELFTVGIQAIERLSALTDLTDSAFQKAWATHIWRAVFLLVKTGVELRARKQRSNIASSLGEIATLATQISEQVAGQSRLRTVVEKLKDAAKNLETASNELTANGVSEKLWALHNDLLKGSVAPDKVTEFATEMNKCFQLIRRATLADVSGDLGYIMTVTCDALQELRDSGSYFAAGDAASALAYCYSSRNSIQELHALLLDSAGNIDRMRDNFGKYVTARMECKKAQSLQNWADGKKKVTSAGGRALQASGDAAPGGFSAFDDMHYTALTRLLLDYQLQEAGFQFCKYYEFRNGGVAPPMCGDNKYYTLAQILQMRAWRPPVYKRVNVRALLPTRPSGPASAFLDLDALRRGRPAFINLPVADLDWLKKYGWVSRVATADDLPSIYVDTFRVYLPIADNSSIPTVGGTSLAVAVHVESSRQQILSPSDRSRAYELPSQRFTFDSTYGDTACVPANRLVNPYHRAAGCAQTDGSSDLCVRDPGRAPTQDEQGLLPSLFSTWRVRLDLETTDSPLQLVVPDSVRRHNGSVPEFNLLVDLTVIQVWRTAARQSEGEAVDARESASSACCPPNTFRATRTSCEACPAGTNSTLLGYGCI</sequence>
<dbReference type="AlphaFoldDB" id="A0AAD5Q8T0"/>
<evidence type="ECO:0000256" key="1">
    <source>
        <dbReference type="SAM" id="Coils"/>
    </source>
</evidence>
<dbReference type="InterPro" id="IPR035992">
    <property type="entry name" value="Ricin_B-like_lectins"/>
</dbReference>
<evidence type="ECO:0000313" key="4">
    <source>
        <dbReference type="EMBL" id="KAJ0405932.1"/>
    </source>
</evidence>
<reference evidence="4" key="1">
    <citation type="submission" date="2021-12" db="EMBL/GenBank/DDBJ databases">
        <title>Prjna785345.</title>
        <authorList>
            <person name="Rujirawat T."/>
            <person name="Krajaejun T."/>
        </authorList>
    </citation>
    <scope>NUCLEOTIDE SEQUENCE</scope>
    <source>
        <strain evidence="4">Pi057C3</strain>
    </source>
</reference>
<feature type="domain" description="Ricin B lectin" evidence="3">
    <location>
        <begin position="44"/>
        <end position="108"/>
    </location>
</feature>
<keyword evidence="5" id="KW-1185">Reference proteome</keyword>
<evidence type="ECO:0000256" key="2">
    <source>
        <dbReference type="SAM" id="SignalP"/>
    </source>
</evidence>
<dbReference type="SUPFAM" id="SSF50370">
    <property type="entry name" value="Ricin B-like lectins"/>
    <property type="match status" value="1"/>
</dbReference>
<dbReference type="EMBL" id="JAKCXM010000038">
    <property type="protein sequence ID" value="KAJ0405932.1"/>
    <property type="molecule type" value="Genomic_DNA"/>
</dbReference>
<protein>
    <recommendedName>
        <fullName evidence="3">Ricin B lectin domain-containing protein</fullName>
    </recommendedName>
</protein>
<gene>
    <name evidence="4" type="ORF">P43SY_005498</name>
</gene>
<accession>A0AAD5Q8T0</accession>
<feature type="signal peptide" evidence="2">
    <location>
        <begin position="1"/>
        <end position="28"/>
    </location>
</feature>
<dbReference type="Pfam" id="PF00652">
    <property type="entry name" value="Ricin_B_lectin"/>
    <property type="match status" value="1"/>
</dbReference>
<evidence type="ECO:0000313" key="5">
    <source>
        <dbReference type="Proteomes" id="UP001209570"/>
    </source>
</evidence>